<dbReference type="RefSeq" id="WP_013329083.1">
    <property type="nucleotide sequence ID" value="NC_014507.1"/>
</dbReference>
<evidence type="ECO:0000256" key="14">
    <source>
        <dbReference type="SAM" id="Phobius"/>
    </source>
</evidence>
<dbReference type="PANTHER" id="PTHR48086">
    <property type="entry name" value="SODIUM/PROLINE SYMPORTER-RELATED"/>
    <property type="match status" value="1"/>
</dbReference>
<dbReference type="InterPro" id="IPR050277">
    <property type="entry name" value="Sodium:Solute_Symporter"/>
</dbReference>
<dbReference type="eggNOG" id="arCOG01316">
    <property type="taxonomic scope" value="Archaea"/>
</dbReference>
<feature type="transmembrane region" description="Helical" evidence="14">
    <location>
        <begin position="6"/>
        <end position="26"/>
    </location>
</feature>
<keyword evidence="16" id="KW-1185">Reference proteome</keyword>
<keyword evidence="10 14" id="KW-0472">Membrane</keyword>
<evidence type="ECO:0000313" key="15">
    <source>
        <dbReference type="EMBL" id="ADN35905.1"/>
    </source>
</evidence>
<sequence length="497" mass="53803">MVGNELEILAAFVVYLGVMVTIGFLYYKKTNSVSDYILGGRGLNKFVTALSAEASDMSGWLLIGVPGLAYLSGMSVIWIAIGLIIGTFLNWKFIAKRLRVYTKNANDSLTLPDFFKNRFGDNSDIIGAISAIFILIFFLIYTSAQFVASGKLFNTVFGVDYTTALLIGSLIVVLYTFTGGFKAVCLTDFIQGCLMFFALLIVPIMALAILGGPGNAIAEIEQINPSLLNPFLNPDGSPLTIIAVVSMLAWGLGYFGQPHILVRFMAIKNPGEIKEARAVAMVWVIISLFAAVAIGVIGRVFLPQTLAGAESETVFMVMTGEVFFSFLAGIIFCGILAAIMSTASSQLLVSASAVSQDLYKTYLKSDATDRQLIWISRFSVLAVAICAIVIAVNPDSFVFNIVSYAWAGFGAAFGPIVIMALFWKRTTLQGALAGIIVGGLTVLIWMQFEFFGLYEIVPGFIFSMIAIYVVSIRTAPPDDSIVKVFEETEKELAESPD</sequence>
<comment type="similarity">
    <text evidence="2 13">Belongs to the sodium:solute symporter (SSF) (TC 2.A.21) family.</text>
</comment>
<feature type="transmembrane region" description="Helical" evidence="14">
    <location>
        <begin position="372"/>
        <end position="392"/>
    </location>
</feature>
<keyword evidence="8" id="KW-0915">Sodium</keyword>
<dbReference type="Proteomes" id="UP000006565">
    <property type="component" value="Chromosome"/>
</dbReference>
<evidence type="ECO:0000256" key="2">
    <source>
        <dbReference type="ARBA" id="ARBA00006434"/>
    </source>
</evidence>
<dbReference type="GO" id="GO:0005298">
    <property type="term" value="F:proline:sodium symporter activity"/>
    <property type="evidence" value="ECO:0007669"/>
    <property type="project" value="InterPro"/>
</dbReference>
<keyword evidence="3" id="KW-0813">Transport</keyword>
<dbReference type="GeneID" id="9743604"/>
<dbReference type="GO" id="GO:0015824">
    <property type="term" value="P:proline transport"/>
    <property type="evidence" value="ECO:0007669"/>
    <property type="project" value="InterPro"/>
</dbReference>
<feature type="transmembrane region" description="Helical" evidence="14">
    <location>
        <begin position="164"/>
        <end position="184"/>
    </location>
</feature>
<dbReference type="InterPro" id="IPR038377">
    <property type="entry name" value="Na/Glc_symporter_sf"/>
</dbReference>
<dbReference type="NCBIfam" id="TIGR00813">
    <property type="entry name" value="sss"/>
    <property type="match status" value="1"/>
</dbReference>
<dbReference type="Pfam" id="PF00474">
    <property type="entry name" value="SSF"/>
    <property type="match status" value="1"/>
</dbReference>
<dbReference type="GO" id="GO:0031402">
    <property type="term" value="F:sodium ion binding"/>
    <property type="evidence" value="ECO:0007669"/>
    <property type="project" value="InterPro"/>
</dbReference>
<keyword evidence="11" id="KW-0739">Sodium transport</keyword>
<keyword evidence="9" id="KW-0406">Ion transport</keyword>
<evidence type="ECO:0000256" key="3">
    <source>
        <dbReference type="ARBA" id="ARBA00022448"/>
    </source>
</evidence>
<feature type="transmembrane region" description="Helical" evidence="14">
    <location>
        <begin position="430"/>
        <end position="446"/>
    </location>
</feature>
<protein>
    <submittedName>
        <fullName evidence="15">Sodium/proline symporter</fullName>
    </submittedName>
</protein>
<evidence type="ECO:0000256" key="9">
    <source>
        <dbReference type="ARBA" id="ARBA00023065"/>
    </source>
</evidence>
<dbReference type="InterPro" id="IPR011851">
    <property type="entry name" value="Na/Pro_symporter"/>
</dbReference>
<dbReference type="InterPro" id="IPR018212">
    <property type="entry name" value="Na/solute_symporter_CS"/>
</dbReference>
<name>E1RD05_METP4</name>
<dbReference type="PROSITE" id="PS00457">
    <property type="entry name" value="NA_SOLUT_SYMP_2"/>
    <property type="match status" value="1"/>
</dbReference>
<feature type="transmembrane region" description="Helical" evidence="14">
    <location>
        <begin position="452"/>
        <end position="470"/>
    </location>
</feature>
<feature type="transmembrane region" description="Helical" evidence="14">
    <location>
        <begin position="125"/>
        <end position="144"/>
    </location>
</feature>
<keyword evidence="7 14" id="KW-1133">Transmembrane helix</keyword>
<feature type="transmembrane region" description="Helical" evidence="14">
    <location>
        <begin position="322"/>
        <end position="351"/>
    </location>
</feature>
<accession>E1RD05</accession>
<evidence type="ECO:0000256" key="13">
    <source>
        <dbReference type="RuleBase" id="RU362091"/>
    </source>
</evidence>
<feature type="transmembrane region" description="Helical" evidence="14">
    <location>
        <begin position="238"/>
        <end position="257"/>
    </location>
</feature>
<dbReference type="NCBIfam" id="TIGR02121">
    <property type="entry name" value="Na_Pro_sym"/>
    <property type="match status" value="1"/>
</dbReference>
<gene>
    <name evidence="15" type="ordered locus">Mpet_1139</name>
</gene>
<dbReference type="GO" id="GO:0005886">
    <property type="term" value="C:plasma membrane"/>
    <property type="evidence" value="ECO:0007669"/>
    <property type="project" value="UniProtKB-SubCell"/>
</dbReference>
<keyword evidence="6" id="KW-0769">Symport</keyword>
<keyword evidence="4" id="KW-1003">Cell membrane</keyword>
<dbReference type="Gene3D" id="1.20.1730.10">
    <property type="entry name" value="Sodium/glucose cotransporter"/>
    <property type="match status" value="1"/>
</dbReference>
<dbReference type="HOGENOM" id="CLU_018808_15_2_2"/>
<dbReference type="EMBL" id="CP002117">
    <property type="protein sequence ID" value="ADN35905.1"/>
    <property type="molecule type" value="Genomic_DNA"/>
</dbReference>
<evidence type="ECO:0000256" key="1">
    <source>
        <dbReference type="ARBA" id="ARBA00004651"/>
    </source>
</evidence>
<evidence type="ECO:0000313" key="16">
    <source>
        <dbReference type="Proteomes" id="UP000006565"/>
    </source>
</evidence>
<evidence type="ECO:0000256" key="8">
    <source>
        <dbReference type="ARBA" id="ARBA00023053"/>
    </source>
</evidence>
<comment type="catalytic activity">
    <reaction evidence="12">
        <text>L-proline(in) + Na(+)(in) = L-proline(out) + Na(+)(out)</text>
        <dbReference type="Rhea" id="RHEA:28967"/>
        <dbReference type="ChEBI" id="CHEBI:29101"/>
        <dbReference type="ChEBI" id="CHEBI:60039"/>
    </reaction>
</comment>
<evidence type="ECO:0000256" key="4">
    <source>
        <dbReference type="ARBA" id="ARBA00022475"/>
    </source>
</evidence>
<evidence type="ECO:0000256" key="7">
    <source>
        <dbReference type="ARBA" id="ARBA00022989"/>
    </source>
</evidence>
<dbReference type="AlphaFoldDB" id="E1RD05"/>
<dbReference type="STRING" id="679926.Mpet_1139"/>
<evidence type="ECO:0000256" key="10">
    <source>
        <dbReference type="ARBA" id="ARBA00023136"/>
    </source>
</evidence>
<organism evidence="15 16">
    <name type="scientific">Methanolacinia petrolearia (strain DSM 11571 / OCM 486 / SEBR 4847)</name>
    <name type="common">Methanoplanus petrolearius</name>
    <dbReference type="NCBI Taxonomy" id="679926"/>
    <lineage>
        <taxon>Archaea</taxon>
        <taxon>Methanobacteriati</taxon>
        <taxon>Methanobacteriota</taxon>
        <taxon>Stenosarchaea group</taxon>
        <taxon>Methanomicrobia</taxon>
        <taxon>Methanomicrobiales</taxon>
        <taxon>Methanomicrobiaceae</taxon>
        <taxon>Methanolacinia</taxon>
    </lineage>
</organism>
<evidence type="ECO:0000256" key="11">
    <source>
        <dbReference type="ARBA" id="ARBA00023201"/>
    </source>
</evidence>
<proteinExistence type="inferred from homology"/>
<dbReference type="PROSITE" id="PS50283">
    <property type="entry name" value="NA_SOLUT_SYMP_3"/>
    <property type="match status" value="1"/>
</dbReference>
<dbReference type="PANTHER" id="PTHR48086:SF3">
    <property type="entry name" value="SODIUM_PROLINE SYMPORTER"/>
    <property type="match status" value="1"/>
</dbReference>
<feature type="transmembrane region" description="Helical" evidence="14">
    <location>
        <begin position="69"/>
        <end position="89"/>
    </location>
</feature>
<evidence type="ECO:0000256" key="12">
    <source>
        <dbReference type="ARBA" id="ARBA00033708"/>
    </source>
</evidence>
<dbReference type="PROSITE" id="PS00456">
    <property type="entry name" value="NA_SOLUT_SYMP_1"/>
    <property type="match status" value="1"/>
</dbReference>
<dbReference type="KEGG" id="mpi:Mpet_1139"/>
<keyword evidence="5 14" id="KW-0812">Transmembrane</keyword>
<evidence type="ECO:0000256" key="5">
    <source>
        <dbReference type="ARBA" id="ARBA00022692"/>
    </source>
</evidence>
<comment type="subcellular location">
    <subcellularLocation>
        <location evidence="1">Cell membrane</location>
        <topology evidence="1">Multi-pass membrane protein</topology>
    </subcellularLocation>
</comment>
<dbReference type="OrthoDB" id="9779at2157"/>
<feature type="transmembrane region" description="Helical" evidence="14">
    <location>
        <begin position="404"/>
        <end position="423"/>
    </location>
</feature>
<feature type="transmembrane region" description="Helical" evidence="14">
    <location>
        <begin position="196"/>
        <end position="218"/>
    </location>
</feature>
<feature type="transmembrane region" description="Helical" evidence="14">
    <location>
        <begin position="278"/>
        <end position="302"/>
    </location>
</feature>
<reference evidence="15 16" key="1">
    <citation type="journal article" date="2010" name="Stand. Genomic Sci.">
        <title>Complete genome sequence of Methanoplanus petrolearius type strain (SEBR 4847).</title>
        <authorList>
            <person name="Brambilla E."/>
            <person name="Djao O.D."/>
            <person name="Daligault H."/>
            <person name="Lapidus A."/>
            <person name="Lucas S."/>
            <person name="Hammon N."/>
            <person name="Nolan M."/>
            <person name="Tice H."/>
            <person name="Cheng J.F."/>
            <person name="Han C."/>
            <person name="Tapia R."/>
            <person name="Goodwin L."/>
            <person name="Pitluck S."/>
            <person name="Liolios K."/>
            <person name="Ivanova N."/>
            <person name="Mavromatis K."/>
            <person name="Mikhailova N."/>
            <person name="Pati A."/>
            <person name="Chen A."/>
            <person name="Palaniappan K."/>
            <person name="Land M."/>
            <person name="Hauser L."/>
            <person name="Chang Y.J."/>
            <person name="Jeffries C.D."/>
            <person name="Rohde M."/>
            <person name="Spring S."/>
            <person name="Sikorski J."/>
            <person name="Goker M."/>
            <person name="Woyke T."/>
            <person name="Bristow J."/>
            <person name="Eisen J.A."/>
            <person name="Markowitz V."/>
            <person name="Hugenholtz P."/>
            <person name="Kyrpides N.C."/>
            <person name="Klenk H.P."/>
        </authorList>
    </citation>
    <scope>NUCLEOTIDE SEQUENCE [LARGE SCALE GENOMIC DNA]</scope>
    <source>
        <strain evidence="16">DSM 11571 / OCM 486 / SEBR 4847</strain>
    </source>
</reference>
<dbReference type="CDD" id="cd11475">
    <property type="entry name" value="SLC5sbd_PutP"/>
    <property type="match status" value="1"/>
</dbReference>
<evidence type="ECO:0000256" key="6">
    <source>
        <dbReference type="ARBA" id="ARBA00022847"/>
    </source>
</evidence>
<dbReference type="InterPro" id="IPR001734">
    <property type="entry name" value="Na/solute_symporter"/>
</dbReference>